<dbReference type="AlphaFoldDB" id="A0A3M7SNX3"/>
<dbReference type="EMBL" id="REGN01001031">
    <property type="protein sequence ID" value="RNA37551.1"/>
    <property type="molecule type" value="Genomic_DNA"/>
</dbReference>
<proteinExistence type="predicted"/>
<accession>A0A3M7SNX3</accession>
<name>A0A3M7SNX3_BRAPC</name>
<sequence length="115" mass="13633">MQLSATFKVASNIKICKICRVLQKLNFNIIERKTKRTLIIERKRQNTFVIVLCHGGRVKVYQNEHFKRENLKIFRQLIRRAKDRIVGNSNRHSALATSKDEHFHDALTDSHTWYV</sequence>
<comment type="caution">
    <text evidence="1">The sequence shown here is derived from an EMBL/GenBank/DDBJ whole genome shotgun (WGS) entry which is preliminary data.</text>
</comment>
<evidence type="ECO:0000313" key="1">
    <source>
        <dbReference type="EMBL" id="RNA37551.1"/>
    </source>
</evidence>
<gene>
    <name evidence="1" type="ORF">BpHYR1_038737</name>
</gene>
<dbReference type="Proteomes" id="UP000276133">
    <property type="component" value="Unassembled WGS sequence"/>
</dbReference>
<evidence type="ECO:0000313" key="2">
    <source>
        <dbReference type="Proteomes" id="UP000276133"/>
    </source>
</evidence>
<protein>
    <submittedName>
        <fullName evidence="1">Uncharacterized protein</fullName>
    </submittedName>
</protein>
<organism evidence="1 2">
    <name type="scientific">Brachionus plicatilis</name>
    <name type="common">Marine rotifer</name>
    <name type="synonym">Brachionus muelleri</name>
    <dbReference type="NCBI Taxonomy" id="10195"/>
    <lineage>
        <taxon>Eukaryota</taxon>
        <taxon>Metazoa</taxon>
        <taxon>Spiralia</taxon>
        <taxon>Gnathifera</taxon>
        <taxon>Rotifera</taxon>
        <taxon>Eurotatoria</taxon>
        <taxon>Monogononta</taxon>
        <taxon>Pseudotrocha</taxon>
        <taxon>Ploima</taxon>
        <taxon>Brachionidae</taxon>
        <taxon>Brachionus</taxon>
    </lineage>
</organism>
<reference evidence="1 2" key="1">
    <citation type="journal article" date="2018" name="Sci. Rep.">
        <title>Genomic signatures of local adaptation to the degree of environmental predictability in rotifers.</title>
        <authorList>
            <person name="Franch-Gras L."/>
            <person name="Hahn C."/>
            <person name="Garcia-Roger E.M."/>
            <person name="Carmona M.J."/>
            <person name="Serra M."/>
            <person name="Gomez A."/>
        </authorList>
    </citation>
    <scope>NUCLEOTIDE SEQUENCE [LARGE SCALE GENOMIC DNA]</scope>
    <source>
        <strain evidence="1">HYR1</strain>
    </source>
</reference>
<keyword evidence="2" id="KW-1185">Reference proteome</keyword>